<feature type="signal peptide" evidence="1">
    <location>
        <begin position="1"/>
        <end position="18"/>
    </location>
</feature>
<feature type="chain" id="PRO_5035865015" description="DUF19 domain-containing protein" evidence="1">
    <location>
        <begin position="19"/>
        <end position="72"/>
    </location>
</feature>
<evidence type="ECO:0000313" key="2">
    <source>
        <dbReference type="EMBL" id="CAB3398690.1"/>
    </source>
</evidence>
<keyword evidence="1" id="KW-0732">Signal</keyword>
<dbReference type="Proteomes" id="UP000494206">
    <property type="component" value="Unassembled WGS sequence"/>
</dbReference>
<evidence type="ECO:0000313" key="3">
    <source>
        <dbReference type="Proteomes" id="UP000494206"/>
    </source>
</evidence>
<sequence>MFYILLVSILVSIEYLRIDELAEPPNQQRCLTKYVTWYERDTADEVSCQRSKVMVNLIGKTCGRIPRNVRRF</sequence>
<evidence type="ECO:0008006" key="4">
    <source>
        <dbReference type="Google" id="ProtNLM"/>
    </source>
</evidence>
<comment type="caution">
    <text evidence="2">The sequence shown here is derived from an EMBL/GenBank/DDBJ whole genome shotgun (WGS) entry which is preliminary data.</text>
</comment>
<organism evidence="2 3">
    <name type="scientific">Caenorhabditis bovis</name>
    <dbReference type="NCBI Taxonomy" id="2654633"/>
    <lineage>
        <taxon>Eukaryota</taxon>
        <taxon>Metazoa</taxon>
        <taxon>Ecdysozoa</taxon>
        <taxon>Nematoda</taxon>
        <taxon>Chromadorea</taxon>
        <taxon>Rhabditida</taxon>
        <taxon>Rhabditina</taxon>
        <taxon>Rhabditomorpha</taxon>
        <taxon>Rhabditoidea</taxon>
        <taxon>Rhabditidae</taxon>
        <taxon>Peloderinae</taxon>
        <taxon>Caenorhabditis</taxon>
    </lineage>
</organism>
<proteinExistence type="predicted"/>
<reference evidence="2 3" key="1">
    <citation type="submission" date="2020-04" db="EMBL/GenBank/DDBJ databases">
        <authorList>
            <person name="Laetsch R D."/>
            <person name="Stevens L."/>
            <person name="Kumar S."/>
            <person name="Blaxter L. M."/>
        </authorList>
    </citation>
    <scope>NUCLEOTIDE SEQUENCE [LARGE SCALE GENOMIC DNA]</scope>
</reference>
<keyword evidence="3" id="KW-1185">Reference proteome</keyword>
<dbReference type="EMBL" id="CADEPM010000001">
    <property type="protein sequence ID" value="CAB3398690.1"/>
    <property type="molecule type" value="Genomic_DNA"/>
</dbReference>
<name>A0A8S1EA78_9PELO</name>
<accession>A0A8S1EA78</accession>
<evidence type="ECO:0000256" key="1">
    <source>
        <dbReference type="SAM" id="SignalP"/>
    </source>
</evidence>
<dbReference type="AlphaFoldDB" id="A0A8S1EA78"/>
<gene>
    <name evidence="2" type="ORF">CBOVIS_LOCUS1936</name>
</gene>
<protein>
    <recommendedName>
        <fullName evidence="4">DUF19 domain-containing protein</fullName>
    </recommendedName>
</protein>